<sequence>MAETALPKRDADVLVLPLPEPSIDHSPHLWKYVPPLFNSSQVFTLLTLLLSVANIGSSRLISCRSTLDRRVACSVFSMSMRDCSSPSPSSSVACCATTLPKLEIEWSDFQTTTSGPSLCFFSGCIPGNLMTEKSPLVTSIFRSLKRNCPFKPHEAQLPEPKKKGASSSARLLFSSYIFADKIQAPWFKNHIHNQLIAAATSVPCPLLTVGDIRYVYASTPDDEEGGSLLRLCCLAMSCGPNLDSLLEDPEFLELCFEVKAFGVRVLKRCKTRMTAPAAAPKPKGRKRG</sequence>
<comment type="caution">
    <text evidence="1">The sequence shown here is derived from an EMBL/GenBank/DDBJ whole genome shotgun (WGS) entry which is preliminary data.</text>
</comment>
<dbReference type="Proteomes" id="UP000053573">
    <property type="component" value="Unassembled WGS sequence"/>
</dbReference>
<evidence type="ECO:0000313" key="2">
    <source>
        <dbReference type="Proteomes" id="UP000053573"/>
    </source>
</evidence>
<name>A0A0H1BCI6_9EURO</name>
<dbReference type="AlphaFoldDB" id="A0A0H1BCI6"/>
<organism evidence="1 2">
    <name type="scientific">Blastomyces silverae</name>
    <dbReference type="NCBI Taxonomy" id="2060906"/>
    <lineage>
        <taxon>Eukaryota</taxon>
        <taxon>Fungi</taxon>
        <taxon>Dikarya</taxon>
        <taxon>Ascomycota</taxon>
        <taxon>Pezizomycotina</taxon>
        <taxon>Eurotiomycetes</taxon>
        <taxon>Eurotiomycetidae</taxon>
        <taxon>Onygenales</taxon>
        <taxon>Ajellomycetaceae</taxon>
        <taxon>Blastomyces</taxon>
    </lineage>
</organism>
<gene>
    <name evidence="1" type="ORF">EMPG_15807</name>
</gene>
<evidence type="ECO:0000313" key="1">
    <source>
        <dbReference type="EMBL" id="KLJ08757.1"/>
    </source>
</evidence>
<accession>A0A0H1BCI6</accession>
<reference evidence="2" key="1">
    <citation type="journal article" date="2015" name="PLoS Genet.">
        <title>The dynamic genome and transcriptome of the human fungal pathogen Blastomyces and close relative Emmonsia.</title>
        <authorList>
            <person name="Munoz J.F."/>
            <person name="Gauthier G.M."/>
            <person name="Desjardins C.A."/>
            <person name="Gallo J.E."/>
            <person name="Holder J."/>
            <person name="Sullivan T.D."/>
            <person name="Marty A.J."/>
            <person name="Carmen J.C."/>
            <person name="Chen Z."/>
            <person name="Ding L."/>
            <person name="Gujja S."/>
            <person name="Magrini V."/>
            <person name="Misas E."/>
            <person name="Mitreva M."/>
            <person name="Priest M."/>
            <person name="Saif S."/>
            <person name="Whiston E.A."/>
            <person name="Young S."/>
            <person name="Zeng Q."/>
            <person name="Goldman W.E."/>
            <person name="Mardis E.R."/>
            <person name="Taylor J.W."/>
            <person name="McEwen J.G."/>
            <person name="Clay O.K."/>
            <person name="Klein B.S."/>
            <person name="Cuomo C.A."/>
        </authorList>
    </citation>
    <scope>NUCLEOTIDE SEQUENCE [LARGE SCALE GENOMIC DNA]</scope>
    <source>
        <strain evidence="2">UAMH 139</strain>
    </source>
</reference>
<dbReference type="STRING" id="2060906.A0A0H1BCI6"/>
<proteinExistence type="predicted"/>
<dbReference type="EMBL" id="LDEV01002530">
    <property type="protein sequence ID" value="KLJ08757.1"/>
    <property type="molecule type" value="Genomic_DNA"/>
</dbReference>
<keyword evidence="2" id="KW-1185">Reference proteome</keyword>
<dbReference type="OrthoDB" id="1022638at2759"/>
<protein>
    <submittedName>
        <fullName evidence="1">Uncharacterized protein</fullName>
    </submittedName>
</protein>